<name>A0ABR7I8H4_9FIRM</name>
<comment type="caution">
    <text evidence="3">The sequence shown here is derived from an EMBL/GenBank/DDBJ whole genome shotgun (WGS) entry which is preliminary data.</text>
</comment>
<evidence type="ECO:0000256" key="1">
    <source>
        <dbReference type="PROSITE-ProRule" id="PRU00182"/>
    </source>
</evidence>
<protein>
    <recommendedName>
        <fullName evidence="2">RNA-binding S4 domain-containing protein</fullName>
    </recommendedName>
</protein>
<dbReference type="SMART" id="SM00363">
    <property type="entry name" value="S4"/>
    <property type="match status" value="1"/>
</dbReference>
<organism evidence="3 4">
    <name type="scientific">Roseburia yibonii</name>
    <dbReference type="NCBI Taxonomy" id="2763063"/>
    <lineage>
        <taxon>Bacteria</taxon>
        <taxon>Bacillati</taxon>
        <taxon>Bacillota</taxon>
        <taxon>Clostridia</taxon>
        <taxon>Lachnospirales</taxon>
        <taxon>Lachnospiraceae</taxon>
        <taxon>Roseburia</taxon>
    </lineage>
</organism>
<dbReference type="Gene3D" id="3.30.70.330">
    <property type="match status" value="1"/>
</dbReference>
<keyword evidence="4" id="KW-1185">Reference proteome</keyword>
<dbReference type="Gene3D" id="3.10.290.10">
    <property type="entry name" value="RNA-binding S4 domain"/>
    <property type="match status" value="1"/>
</dbReference>
<dbReference type="PROSITE" id="PS50889">
    <property type="entry name" value="S4"/>
    <property type="match status" value="1"/>
</dbReference>
<evidence type="ECO:0000313" key="4">
    <source>
        <dbReference type="Proteomes" id="UP000621540"/>
    </source>
</evidence>
<evidence type="ECO:0000313" key="3">
    <source>
        <dbReference type="EMBL" id="MBC5753228.1"/>
    </source>
</evidence>
<gene>
    <name evidence="3" type="ORF">H8Z76_04145</name>
</gene>
<dbReference type="Pfam" id="PF17774">
    <property type="entry name" value="YlmH_RBD"/>
    <property type="match status" value="1"/>
</dbReference>
<sequence>MTEEEQLLQKRFLDLSRQADYKGIVLFSDFLGLNEQNIFRQTEGMLTSGFQMSGGYEYAERQMVAFCPDALYYEWEYPFSCLKIEPAYPKFSDKLGHRDILGAVMNLGIERGKIGDILLKNNTAYLFCADSVKPYVTEQLEKVKHTVVKVTETDVLDNPDIQPEFEHLSGIITSNRLDAFLACICKLSRSAASSMITGGKVCINGRETLHNTYVCKPGDILSVRSYGKFIFDAVSGETKKGRMKVEYRKYK</sequence>
<dbReference type="SUPFAM" id="SSF55174">
    <property type="entry name" value="Alpha-L RNA-binding motif"/>
    <property type="match status" value="1"/>
</dbReference>
<dbReference type="InterPro" id="IPR036986">
    <property type="entry name" value="S4_RNA-bd_sf"/>
</dbReference>
<keyword evidence="1" id="KW-0694">RNA-binding</keyword>
<reference evidence="3 4" key="1">
    <citation type="submission" date="2020-08" db="EMBL/GenBank/DDBJ databases">
        <title>Genome public.</title>
        <authorList>
            <person name="Liu C."/>
            <person name="Sun Q."/>
        </authorList>
    </citation>
    <scope>NUCLEOTIDE SEQUENCE [LARGE SCALE GENOMIC DNA]</scope>
    <source>
        <strain evidence="3 4">BX0805</strain>
    </source>
</reference>
<accession>A0ABR7I8H4</accession>
<dbReference type="Gene3D" id="3.30.1370.160">
    <property type="match status" value="1"/>
</dbReference>
<dbReference type="Proteomes" id="UP000621540">
    <property type="component" value="Unassembled WGS sequence"/>
</dbReference>
<dbReference type="InterPro" id="IPR012677">
    <property type="entry name" value="Nucleotide-bd_a/b_plait_sf"/>
</dbReference>
<proteinExistence type="predicted"/>
<dbReference type="InterPro" id="IPR040591">
    <property type="entry name" value="RqcP2_RBD"/>
</dbReference>
<evidence type="ECO:0000259" key="2">
    <source>
        <dbReference type="SMART" id="SM00363"/>
    </source>
</evidence>
<feature type="domain" description="RNA-binding S4" evidence="2">
    <location>
        <begin position="175"/>
        <end position="235"/>
    </location>
</feature>
<dbReference type="EMBL" id="JACOQH010000002">
    <property type="protein sequence ID" value="MBC5753228.1"/>
    <property type="molecule type" value="Genomic_DNA"/>
</dbReference>
<dbReference type="RefSeq" id="WP_186981740.1">
    <property type="nucleotide sequence ID" value="NZ_JACOQH010000002.1"/>
</dbReference>
<dbReference type="InterPro" id="IPR002942">
    <property type="entry name" value="S4_RNA-bd"/>
</dbReference>
<dbReference type="CDD" id="cd00165">
    <property type="entry name" value="S4"/>
    <property type="match status" value="1"/>
</dbReference>